<dbReference type="Proteomes" id="UP000724584">
    <property type="component" value="Unassembled WGS sequence"/>
</dbReference>
<dbReference type="EMBL" id="JAGIZQ010000003">
    <property type="protein sequence ID" value="KAH6636875.1"/>
    <property type="molecule type" value="Genomic_DNA"/>
</dbReference>
<protein>
    <submittedName>
        <fullName evidence="1">Uncharacterized protein</fullName>
    </submittedName>
</protein>
<reference evidence="1 2" key="1">
    <citation type="journal article" date="2021" name="Nat. Commun.">
        <title>Genetic determinants of endophytism in the Arabidopsis root mycobiome.</title>
        <authorList>
            <person name="Mesny F."/>
            <person name="Miyauchi S."/>
            <person name="Thiergart T."/>
            <person name="Pickel B."/>
            <person name="Atanasova L."/>
            <person name="Karlsson M."/>
            <person name="Huettel B."/>
            <person name="Barry K.W."/>
            <person name="Haridas S."/>
            <person name="Chen C."/>
            <person name="Bauer D."/>
            <person name="Andreopoulos W."/>
            <person name="Pangilinan J."/>
            <person name="LaButti K."/>
            <person name="Riley R."/>
            <person name="Lipzen A."/>
            <person name="Clum A."/>
            <person name="Drula E."/>
            <person name="Henrissat B."/>
            <person name="Kohler A."/>
            <person name="Grigoriev I.V."/>
            <person name="Martin F.M."/>
            <person name="Hacquard S."/>
        </authorList>
    </citation>
    <scope>NUCLEOTIDE SEQUENCE [LARGE SCALE GENOMIC DNA]</scope>
    <source>
        <strain evidence="1 2">MPI-SDFR-AT-0079</strain>
    </source>
</reference>
<evidence type="ECO:0000313" key="1">
    <source>
        <dbReference type="EMBL" id="KAH6636875.1"/>
    </source>
</evidence>
<comment type="caution">
    <text evidence="1">The sequence shown here is derived from an EMBL/GenBank/DDBJ whole genome shotgun (WGS) entry which is preliminary data.</text>
</comment>
<gene>
    <name evidence="1" type="ORF">F5144DRAFT_199092</name>
</gene>
<accession>A0ACB7PGT3</accession>
<sequence length="270" mass="29457">MRFVYLPLNPEPRLAIPEPQLFVSTTTASGCPALQQHATSCREKENWQYPASFFPLPRLPRLDNAAIPEYREDRIPNTTLQLYVSRSPCPWPADGTVRNAHGEANGNAVCHTQSLAGLNPWPRLFTHIQSTHLLCRVAFFWPPTQGACIWLFPVSIQVDRQRRIKHLIAAFFFYCGRPSPASIARYCGGAKSCTAVASSLVSGCRGRGSGHAHGTWLYIRGQVPGLRGRGGDGEGGAEAGTPMLSGTFGDRAGLMGRSKVCLGFCGSDWV</sequence>
<proteinExistence type="predicted"/>
<name>A0ACB7PGT3_9PEZI</name>
<evidence type="ECO:0000313" key="2">
    <source>
        <dbReference type="Proteomes" id="UP000724584"/>
    </source>
</evidence>
<organism evidence="1 2">
    <name type="scientific">Chaetomium tenue</name>
    <dbReference type="NCBI Taxonomy" id="1854479"/>
    <lineage>
        <taxon>Eukaryota</taxon>
        <taxon>Fungi</taxon>
        <taxon>Dikarya</taxon>
        <taxon>Ascomycota</taxon>
        <taxon>Pezizomycotina</taxon>
        <taxon>Sordariomycetes</taxon>
        <taxon>Sordariomycetidae</taxon>
        <taxon>Sordariales</taxon>
        <taxon>Chaetomiaceae</taxon>
        <taxon>Chaetomium</taxon>
    </lineage>
</organism>
<keyword evidence="2" id="KW-1185">Reference proteome</keyword>